<dbReference type="OrthoDB" id="9811532at2"/>
<dbReference type="AlphaFoldDB" id="A0A1I6YU95"/>
<proteinExistence type="predicted"/>
<dbReference type="Gene3D" id="3.10.290.10">
    <property type="entry name" value="RNA-binding S4 domain"/>
    <property type="match status" value="1"/>
</dbReference>
<keyword evidence="3" id="KW-1185">Reference proteome</keyword>
<dbReference type="RefSeq" id="WP_090247388.1">
    <property type="nucleotide sequence ID" value="NZ_FPAS01000001.1"/>
</dbReference>
<keyword evidence="1" id="KW-0694">RNA-binding</keyword>
<dbReference type="Proteomes" id="UP000236454">
    <property type="component" value="Unassembled WGS sequence"/>
</dbReference>
<gene>
    <name evidence="2" type="ORF">SAMN05216474_1185</name>
</gene>
<reference evidence="2 3" key="1">
    <citation type="submission" date="2016-10" db="EMBL/GenBank/DDBJ databases">
        <authorList>
            <person name="de Groot N.N."/>
        </authorList>
    </citation>
    <scope>NUCLEOTIDE SEQUENCE [LARGE SCALE GENOMIC DNA]</scope>
    <source>
        <strain evidence="2 3">CGMCC 1.7005</strain>
    </source>
</reference>
<evidence type="ECO:0000256" key="1">
    <source>
        <dbReference type="PROSITE-ProRule" id="PRU00182"/>
    </source>
</evidence>
<evidence type="ECO:0000313" key="2">
    <source>
        <dbReference type="EMBL" id="SFT54042.1"/>
    </source>
</evidence>
<name>A0A1I6YU95_9FLAO</name>
<organism evidence="2 3">
    <name type="scientific">Lishizhenia tianjinensis</name>
    <dbReference type="NCBI Taxonomy" id="477690"/>
    <lineage>
        <taxon>Bacteria</taxon>
        <taxon>Pseudomonadati</taxon>
        <taxon>Bacteroidota</taxon>
        <taxon>Flavobacteriia</taxon>
        <taxon>Flavobacteriales</taxon>
        <taxon>Crocinitomicaceae</taxon>
        <taxon>Lishizhenia</taxon>
    </lineage>
</organism>
<evidence type="ECO:0000313" key="3">
    <source>
        <dbReference type="Proteomes" id="UP000236454"/>
    </source>
</evidence>
<dbReference type="PROSITE" id="PS50889">
    <property type="entry name" value="S4"/>
    <property type="match status" value="1"/>
</dbReference>
<dbReference type="Pfam" id="PF13275">
    <property type="entry name" value="S4_2"/>
    <property type="match status" value="1"/>
</dbReference>
<accession>A0A1I6YU95</accession>
<sequence>MQTIEFLLEGEYIELLKLLKAVNIAQTGGHAKMIVDDELVVRNGEVETRRRAKLVKGDVLVIDEEIEITIV</sequence>
<dbReference type="InterPro" id="IPR036986">
    <property type="entry name" value="S4_RNA-bd_sf"/>
</dbReference>
<dbReference type="EMBL" id="FPAS01000001">
    <property type="protein sequence ID" value="SFT54042.1"/>
    <property type="molecule type" value="Genomic_DNA"/>
</dbReference>
<dbReference type="SUPFAM" id="SSF55174">
    <property type="entry name" value="Alpha-L RNA-binding motif"/>
    <property type="match status" value="1"/>
</dbReference>
<dbReference type="STRING" id="477690.SAMN05216474_1185"/>
<dbReference type="GO" id="GO:0003723">
    <property type="term" value="F:RNA binding"/>
    <property type="evidence" value="ECO:0007669"/>
    <property type="project" value="UniProtKB-KW"/>
</dbReference>
<protein>
    <submittedName>
        <fullName evidence="2">Ribosome-associated protein</fullName>
    </submittedName>
</protein>